<dbReference type="AlphaFoldDB" id="A0A1V6TT71"/>
<evidence type="ECO:0000259" key="17">
    <source>
        <dbReference type="PROSITE" id="PS50067"/>
    </source>
</evidence>
<evidence type="ECO:0000256" key="7">
    <source>
        <dbReference type="ARBA" id="ARBA00022776"/>
    </source>
</evidence>
<evidence type="ECO:0000256" key="13">
    <source>
        <dbReference type="ARBA" id="ARBA00034704"/>
    </source>
</evidence>
<dbReference type="GO" id="GO:0005634">
    <property type="term" value="C:nucleus"/>
    <property type="evidence" value="ECO:0007669"/>
    <property type="project" value="TreeGrafter"/>
</dbReference>
<keyword evidence="5" id="KW-0493">Microtubule</keyword>
<dbReference type="GO" id="GO:0005524">
    <property type="term" value="F:ATP binding"/>
    <property type="evidence" value="ECO:0007669"/>
    <property type="project" value="UniProtKB-UniRule"/>
</dbReference>
<comment type="subcellular location">
    <subcellularLocation>
        <location evidence="1">Cytoplasm</location>
        <location evidence="1">Cytoskeleton</location>
    </subcellularLocation>
</comment>
<protein>
    <recommendedName>
        <fullName evidence="17">Kinesin motor domain-containing protein</fullName>
    </recommendedName>
</protein>
<keyword evidence="10 14" id="KW-0505">Motor protein</keyword>
<dbReference type="GO" id="GO:0000073">
    <property type="term" value="P:initial mitotic spindle pole body separation"/>
    <property type="evidence" value="ECO:0007669"/>
    <property type="project" value="TreeGrafter"/>
</dbReference>
<dbReference type="InterPro" id="IPR036961">
    <property type="entry name" value="Kinesin_motor_dom_sf"/>
</dbReference>
<feature type="compositionally biased region" description="Polar residues" evidence="16">
    <location>
        <begin position="37"/>
        <end position="64"/>
    </location>
</feature>
<dbReference type="SUPFAM" id="SSF52540">
    <property type="entry name" value="P-loop containing nucleoside triphosphate hydrolases"/>
    <property type="match status" value="1"/>
</dbReference>
<dbReference type="STRING" id="303698.A0A1V6TT71"/>
<dbReference type="GO" id="GO:0051301">
    <property type="term" value="P:cell division"/>
    <property type="evidence" value="ECO:0007669"/>
    <property type="project" value="UniProtKB-KW"/>
</dbReference>
<evidence type="ECO:0000256" key="14">
    <source>
        <dbReference type="PROSITE-ProRule" id="PRU00283"/>
    </source>
</evidence>
<evidence type="ECO:0000256" key="12">
    <source>
        <dbReference type="ARBA" id="ARBA00023306"/>
    </source>
</evidence>
<dbReference type="Pfam" id="PF13931">
    <property type="entry name" value="Microtub_bind"/>
    <property type="match status" value="1"/>
</dbReference>
<dbReference type="Proteomes" id="UP000191285">
    <property type="component" value="Unassembled WGS sequence"/>
</dbReference>
<keyword evidence="12" id="KW-0131">Cell cycle</keyword>
<dbReference type="PROSITE" id="PS50067">
    <property type="entry name" value="KINESIN_MOTOR_2"/>
    <property type="match status" value="1"/>
</dbReference>
<keyword evidence="19" id="KW-1185">Reference proteome</keyword>
<feature type="region of interest" description="Disordered" evidence="16">
    <location>
        <begin position="1106"/>
        <end position="1191"/>
    </location>
</feature>
<keyword evidence="4" id="KW-0132">Cell division</keyword>
<feature type="compositionally biased region" description="Low complexity" evidence="16">
    <location>
        <begin position="1050"/>
        <end position="1064"/>
    </location>
</feature>
<dbReference type="PANTHER" id="PTHR47970:SF12">
    <property type="entry name" value="KINESIN FAMILY MEMBER 11"/>
    <property type="match status" value="1"/>
</dbReference>
<keyword evidence="11" id="KW-0206">Cytoskeleton</keyword>
<dbReference type="Gene3D" id="3.40.850.10">
    <property type="entry name" value="Kinesin motor domain"/>
    <property type="match status" value="1"/>
</dbReference>
<dbReference type="InterPro" id="IPR025901">
    <property type="entry name" value="Kinesin-assoc_MT-bd_dom"/>
</dbReference>
<name>A0A1V6TT71_9EURO</name>
<dbReference type="InterPro" id="IPR001752">
    <property type="entry name" value="Kinesin_motor_dom"/>
</dbReference>
<feature type="coiled-coil region" evidence="15">
    <location>
        <begin position="737"/>
        <end position="797"/>
    </location>
</feature>
<sequence>MVGPARPSSAIPARRSNLRQPTRRAGSAVPERHASPAVSTKTAISAPSNTRVTKPSPDQTTSNVAGKRKERDYEREINEDTSIHVVVRCRGRNEREVKENSGVVLSTPEGVNGKTVDLSMGPNALSNKTYAFDKVFSPAADQTRIFEDTVLPIVHEMLAGFNCTIFAYGQTGTGKTYTMSGDMTDTLGILSDDAGIIPRTLYSLFNKLEDTESTVKCSFIELYNEDLRDLLSAEENTKLKIFENEKKGHAATVVQGMEETYIDSASNGIKLLQLGSHKRQVAATKCNDLSSRSHTIFTITVLTKRTTDSGEDYISSGKLNLVDLAGSENIGRSGAENKRAAEAGLINKSLLTLGRVINALVDKGSHIPYRESKLTRLLQDSLGGRTKTCIIATVSPSKSNLEETISTLDYAFRAKNIRNKPQINSIISKNKLLRDIGMEIERLKSELIATRHRNGVYMTPEAYEEMTMESESRRIVNEEQRAKIESMESSLRHKVQELFTLTGNFNTLKQDNEATLGRLSSTRADLEHTEVNLKDTSEKLDEETAVRKAHQETESRLREIGAEILTTLDHTVADVNGLHAKLDRKDTLESDNRQVWQASTGEVSTVTEQIDTRMEDFQTRHSELLETLSTRINQFVEGELSNVESTRSQLQEFGASFDKVEAKAKTQTSGAHDEMNDVLEEIKVLREDVKKKVGEGLNGLSAAAARISKEVIGEFSEFHSELHSSYSVLGKDLKGMFENMTSHIDQQKAEINKLRLELQQANRQSVEANRKASSNIAHAIEEEHVTAQADRDNLMAQIRHLLDESSQKQSNRLKGKFDTVRTELTASGDSLEHATAQYDRSVDEWIFKEEQFAKDVTASRDDIKTKMQNDWETFDQRNASIQRATESVHQETVRIVDAQMSDMSTQMEALDDFVAKARSHNGRFHEAQLASLDAMAKNVHESRSAVDCKLNGFNAGVEKLQEDINVQTYELQQTTAPLQEEVRQPLNELRENLESHPMQEYLPTGVTPQKRRYDYPSTLPRTEPHDGLRSRHRTSRQFTALPFNGDVEQPPASSSPESSPAKPSYVYSDAAEEVGTMPPPPSSNLHSNTGLREVNLNVARQVGCDEEGDASVKPETPAQNTSVDLDETPEKDDSEPPLKKRRSSSNTTSAVVESKLPHKMLSKKMAGMMEGRENVPPSGIAGRRNYRNGSH</sequence>
<proteinExistence type="inferred from homology"/>
<evidence type="ECO:0000256" key="5">
    <source>
        <dbReference type="ARBA" id="ARBA00022701"/>
    </source>
</evidence>
<dbReference type="PROSITE" id="PS00411">
    <property type="entry name" value="KINESIN_MOTOR_1"/>
    <property type="match status" value="1"/>
</dbReference>
<feature type="region of interest" description="Disordered" evidence="16">
    <location>
        <begin position="1"/>
        <end position="71"/>
    </location>
</feature>
<gene>
    <name evidence="18" type="ORF">PENSTE_c002G05283</name>
</gene>
<feature type="domain" description="Kinesin motor" evidence="17">
    <location>
        <begin position="82"/>
        <end position="417"/>
    </location>
</feature>
<dbReference type="Gene3D" id="1.20.120.20">
    <property type="entry name" value="Apolipoprotein"/>
    <property type="match status" value="1"/>
</dbReference>
<comment type="similarity">
    <text evidence="13">Belongs to the TRAFAC class myosin-kinesin ATPase superfamily. Kinesin family. KIN-5/BimC subfamily.</text>
</comment>
<evidence type="ECO:0000256" key="8">
    <source>
        <dbReference type="ARBA" id="ARBA00022840"/>
    </source>
</evidence>
<feature type="binding site" evidence="14">
    <location>
        <begin position="169"/>
        <end position="176"/>
    </location>
    <ligand>
        <name>ATP</name>
        <dbReference type="ChEBI" id="CHEBI:30616"/>
    </ligand>
</feature>
<evidence type="ECO:0000256" key="3">
    <source>
        <dbReference type="ARBA" id="ARBA00022553"/>
    </source>
</evidence>
<feature type="compositionally biased region" description="Acidic residues" evidence="16">
    <location>
        <begin position="1124"/>
        <end position="1135"/>
    </location>
</feature>
<evidence type="ECO:0000313" key="18">
    <source>
        <dbReference type="EMBL" id="OQE29451.1"/>
    </source>
</evidence>
<dbReference type="SMART" id="SM00129">
    <property type="entry name" value="KISc"/>
    <property type="match status" value="1"/>
</dbReference>
<keyword evidence="7" id="KW-0498">Mitosis</keyword>
<dbReference type="CDD" id="cd01364">
    <property type="entry name" value="KISc_BimC_Eg5"/>
    <property type="match status" value="1"/>
</dbReference>
<dbReference type="GO" id="GO:0008017">
    <property type="term" value="F:microtubule binding"/>
    <property type="evidence" value="ECO:0007669"/>
    <property type="project" value="InterPro"/>
</dbReference>
<evidence type="ECO:0000256" key="1">
    <source>
        <dbReference type="ARBA" id="ARBA00004245"/>
    </source>
</evidence>
<dbReference type="InterPro" id="IPR047241">
    <property type="entry name" value="KIF11-like_kin_motor_dom"/>
</dbReference>
<organism evidence="18 19">
    <name type="scientific">Penicillium steckii</name>
    <dbReference type="NCBI Taxonomy" id="303698"/>
    <lineage>
        <taxon>Eukaryota</taxon>
        <taxon>Fungi</taxon>
        <taxon>Dikarya</taxon>
        <taxon>Ascomycota</taxon>
        <taxon>Pezizomycotina</taxon>
        <taxon>Eurotiomycetes</taxon>
        <taxon>Eurotiomycetidae</taxon>
        <taxon>Eurotiales</taxon>
        <taxon>Aspergillaceae</taxon>
        <taxon>Penicillium</taxon>
    </lineage>
</organism>
<dbReference type="FunFam" id="3.40.850.10:FF:000051">
    <property type="entry name" value="Kinesin-like protein bimC"/>
    <property type="match status" value="1"/>
</dbReference>
<keyword evidence="8 14" id="KW-0067">ATP-binding</keyword>
<keyword evidence="6 14" id="KW-0547">Nucleotide-binding</keyword>
<accession>A0A1V6TT71</accession>
<keyword evidence="9 15" id="KW-0175">Coiled coil</keyword>
<evidence type="ECO:0000256" key="16">
    <source>
        <dbReference type="SAM" id="MobiDB-lite"/>
    </source>
</evidence>
<evidence type="ECO:0000256" key="15">
    <source>
        <dbReference type="SAM" id="Coils"/>
    </source>
</evidence>
<feature type="region of interest" description="Disordered" evidence="16">
    <location>
        <begin position="992"/>
        <end position="1089"/>
    </location>
</feature>
<dbReference type="OrthoDB" id="3176171at2759"/>
<evidence type="ECO:0000256" key="4">
    <source>
        <dbReference type="ARBA" id="ARBA00022618"/>
    </source>
</evidence>
<dbReference type="InterPro" id="IPR047149">
    <property type="entry name" value="KIF11-like"/>
</dbReference>
<dbReference type="GO" id="GO:0008574">
    <property type="term" value="F:plus-end-directed microtubule motor activity"/>
    <property type="evidence" value="ECO:0007669"/>
    <property type="project" value="TreeGrafter"/>
</dbReference>
<comment type="caution">
    <text evidence="18">The sequence shown here is derived from an EMBL/GenBank/DDBJ whole genome shotgun (WGS) entry which is preliminary data.</text>
</comment>
<dbReference type="GO" id="GO:0007018">
    <property type="term" value="P:microtubule-based movement"/>
    <property type="evidence" value="ECO:0007669"/>
    <property type="project" value="InterPro"/>
</dbReference>
<evidence type="ECO:0000256" key="2">
    <source>
        <dbReference type="ARBA" id="ARBA00022490"/>
    </source>
</evidence>
<evidence type="ECO:0000256" key="11">
    <source>
        <dbReference type="ARBA" id="ARBA00023212"/>
    </source>
</evidence>
<evidence type="ECO:0000256" key="9">
    <source>
        <dbReference type="ARBA" id="ARBA00023054"/>
    </source>
</evidence>
<evidence type="ECO:0000256" key="6">
    <source>
        <dbReference type="ARBA" id="ARBA00022741"/>
    </source>
</evidence>
<keyword evidence="3" id="KW-0597">Phosphoprotein</keyword>
<keyword evidence="2" id="KW-0963">Cytoplasm</keyword>
<dbReference type="PANTHER" id="PTHR47970">
    <property type="entry name" value="KINESIN-LIKE PROTEIN KIF11"/>
    <property type="match status" value="1"/>
</dbReference>
<dbReference type="PRINTS" id="PR00380">
    <property type="entry name" value="KINESINHEAVY"/>
</dbReference>
<reference evidence="19" key="1">
    <citation type="journal article" date="2017" name="Nat. Microbiol.">
        <title>Global analysis of biosynthetic gene clusters reveals vast potential of secondary metabolite production in Penicillium species.</title>
        <authorList>
            <person name="Nielsen J.C."/>
            <person name="Grijseels S."/>
            <person name="Prigent S."/>
            <person name="Ji B."/>
            <person name="Dainat J."/>
            <person name="Nielsen K.F."/>
            <person name="Frisvad J.C."/>
            <person name="Workman M."/>
            <person name="Nielsen J."/>
        </authorList>
    </citation>
    <scope>NUCLEOTIDE SEQUENCE [LARGE SCALE GENOMIC DNA]</scope>
    <source>
        <strain evidence="19">IBT 24891</strain>
    </source>
</reference>
<dbReference type="InterPro" id="IPR027417">
    <property type="entry name" value="P-loop_NTPase"/>
</dbReference>
<dbReference type="GO" id="GO:0005876">
    <property type="term" value="C:spindle microtubule"/>
    <property type="evidence" value="ECO:0007669"/>
    <property type="project" value="TreeGrafter"/>
</dbReference>
<evidence type="ECO:0000313" key="19">
    <source>
        <dbReference type="Proteomes" id="UP000191285"/>
    </source>
</evidence>
<evidence type="ECO:0000256" key="10">
    <source>
        <dbReference type="ARBA" id="ARBA00023175"/>
    </source>
</evidence>
<dbReference type="EMBL" id="MLKD01000002">
    <property type="protein sequence ID" value="OQE29451.1"/>
    <property type="molecule type" value="Genomic_DNA"/>
</dbReference>
<dbReference type="GO" id="GO:0072686">
    <property type="term" value="C:mitotic spindle"/>
    <property type="evidence" value="ECO:0007669"/>
    <property type="project" value="TreeGrafter"/>
</dbReference>
<dbReference type="InterPro" id="IPR019821">
    <property type="entry name" value="Kinesin_motor_CS"/>
</dbReference>
<dbReference type="Pfam" id="PF00225">
    <property type="entry name" value="Kinesin"/>
    <property type="match status" value="1"/>
</dbReference>